<evidence type="ECO:0000256" key="1">
    <source>
        <dbReference type="ARBA" id="ARBA00003033"/>
    </source>
</evidence>
<dbReference type="AlphaFoldDB" id="A0AAW0G7H6"/>
<accession>A0AAW0G7H6</accession>
<evidence type="ECO:0000313" key="5">
    <source>
        <dbReference type="Proteomes" id="UP001385951"/>
    </source>
</evidence>
<gene>
    <name evidence="4" type="primary">RGI1</name>
    <name evidence="4" type="ORF">QCA50_009214</name>
</gene>
<comment type="similarity">
    <text evidence="2">Belongs to the RGI1 family.</text>
</comment>
<evidence type="ECO:0000313" key="4">
    <source>
        <dbReference type="EMBL" id="KAK7687349.1"/>
    </source>
</evidence>
<dbReference type="GO" id="GO:0006112">
    <property type="term" value="P:energy reserve metabolic process"/>
    <property type="evidence" value="ECO:0007669"/>
    <property type="project" value="InterPro"/>
</dbReference>
<feature type="compositionally biased region" description="Low complexity" evidence="3">
    <location>
        <begin position="31"/>
        <end position="48"/>
    </location>
</feature>
<dbReference type="InterPro" id="IPR038235">
    <property type="entry name" value="RGI1_sf"/>
</dbReference>
<sequence length="235" mass="27175">MVKKTKSKSQGIPLDLDNCETLEHLKPIPKSRSSSITSIESDDGSISSVLKPPPRREFEELTAFESYIRDETWDNDFDYCHAHLSYYPPFILKEVHNNLDKIKPTMNKNSRKFRRRLQSHIKRHLMIEMEKCSGFKMDFDKVGIEETPTSVVYKFADNGDHGFDPDEEDLFGRHWKLELEVKCNNENPLVEVDYKAIPIGNTVCAPKTPRLTESIDAWEINPGNETNNRSKCSRP</sequence>
<dbReference type="Gene3D" id="3.40.1000.40">
    <property type="entry name" value="Respiratory growth induced protein 1"/>
    <property type="match status" value="1"/>
</dbReference>
<dbReference type="InterPro" id="IPR022554">
    <property type="entry name" value="RGI1"/>
</dbReference>
<evidence type="ECO:0000256" key="2">
    <source>
        <dbReference type="ARBA" id="ARBA00009268"/>
    </source>
</evidence>
<evidence type="ECO:0000256" key="3">
    <source>
        <dbReference type="SAM" id="MobiDB-lite"/>
    </source>
</evidence>
<dbReference type="Proteomes" id="UP001385951">
    <property type="component" value="Unassembled WGS sequence"/>
</dbReference>
<dbReference type="Pfam" id="PF10843">
    <property type="entry name" value="RGI1"/>
    <property type="match status" value="1"/>
</dbReference>
<proteinExistence type="inferred from homology"/>
<keyword evidence="5" id="KW-1185">Reference proteome</keyword>
<reference evidence="4 5" key="1">
    <citation type="submission" date="2022-09" db="EMBL/GenBank/DDBJ databases">
        <authorList>
            <person name="Palmer J.M."/>
        </authorList>
    </citation>
    <scope>NUCLEOTIDE SEQUENCE [LARGE SCALE GENOMIC DNA]</scope>
    <source>
        <strain evidence="4 5">DSM 7382</strain>
    </source>
</reference>
<organism evidence="4 5">
    <name type="scientific">Cerrena zonata</name>
    <dbReference type="NCBI Taxonomy" id="2478898"/>
    <lineage>
        <taxon>Eukaryota</taxon>
        <taxon>Fungi</taxon>
        <taxon>Dikarya</taxon>
        <taxon>Basidiomycota</taxon>
        <taxon>Agaricomycotina</taxon>
        <taxon>Agaricomycetes</taxon>
        <taxon>Polyporales</taxon>
        <taxon>Cerrenaceae</taxon>
        <taxon>Cerrena</taxon>
    </lineage>
</organism>
<dbReference type="EMBL" id="JASBNA010000013">
    <property type="protein sequence ID" value="KAK7687349.1"/>
    <property type="molecule type" value="Genomic_DNA"/>
</dbReference>
<feature type="region of interest" description="Disordered" evidence="3">
    <location>
        <begin position="25"/>
        <end position="52"/>
    </location>
</feature>
<comment type="function">
    <text evidence="1">Involved in the control of energetic metabolism and significantly contribute to cell fitness, especially under respiratory growth conditions.</text>
</comment>
<protein>
    <submittedName>
        <fullName evidence="4">Respiratory growth induced protein 1</fullName>
    </submittedName>
</protein>
<comment type="caution">
    <text evidence="4">The sequence shown here is derived from an EMBL/GenBank/DDBJ whole genome shotgun (WGS) entry which is preliminary data.</text>
</comment>
<name>A0AAW0G7H6_9APHY</name>